<feature type="compositionally biased region" description="Pro residues" evidence="1">
    <location>
        <begin position="260"/>
        <end position="271"/>
    </location>
</feature>
<accession>A0A9P6H5V9</accession>
<dbReference type="AlphaFoldDB" id="A0A9P6H5V9"/>
<feature type="compositionally biased region" description="Basic and acidic residues" evidence="1">
    <location>
        <begin position="80"/>
        <end position="98"/>
    </location>
</feature>
<feature type="region of interest" description="Disordered" evidence="1">
    <location>
        <begin position="162"/>
        <end position="199"/>
    </location>
</feature>
<evidence type="ECO:0000313" key="2">
    <source>
        <dbReference type="EMBL" id="KAF9778720.1"/>
    </source>
</evidence>
<dbReference type="Proteomes" id="UP000736335">
    <property type="component" value="Unassembled WGS sequence"/>
</dbReference>
<comment type="caution">
    <text evidence="2">The sequence shown here is derived from an EMBL/GenBank/DDBJ whole genome shotgun (WGS) entry which is preliminary data.</text>
</comment>
<feature type="compositionally biased region" description="Basic and acidic residues" evidence="1">
    <location>
        <begin position="677"/>
        <end position="694"/>
    </location>
</feature>
<sequence>MSLQGSDIALPPSSAPAQEQPPTPPNPIGGASTTDPTSTKKIAGKKKKKKKALAKKAAKKSEPTESIDDPANQQGQYRYEPYRKADPTPEPEGSRPADLEELDTLDATARVLFKSDREVLEYVEALNYRAAAILEYATRTGSQLHSYKGVRGRIELFVDQRQKTGDQGTHQQLPEDPPVGVEALGSSESSDDEDDVPKQDLSPTLMYIQNASRTGPMVGEHFLKNTHYPDLSRDHPRQVLGYSSPESPNNRAEEENPFRPETPPARQPSLPPGHEDENGLEYVENMIEMRSDFSVPPHHADLASDDSTFNRSGADLRIASDTGLLFPLPDEEFDRISKEFKREAMNNAAALAMGPPTNVPHPRHPLAQSYIPSSSPAATFQLVPQHLVPPRPVLRTPSPSRAVLNRKRKRVSTPEGEEEKDAGNIAGPSAAAVELDRSTLLQVEASINGGRVSAKRRRLLTHQPTWEHEMFPEAGRVPSLPHAGALTHASEPASQLAHKQGSLALIGTSLIQKDSEIEKSQVFKMLGGVVEQGESEDEEDPTGIIISSFGMSHSFPALTADNGQGASTENTQSGLKLKTPQAKPQLSANAPVLSPEDVFGPVLLSVKANKISGNLPAAVSQNDMHGNNVVLNSEYETATASHKSTRFSLNGEAEDKEYKVFRKTPIRPRTGTSLRASEAKKALAAETEVERQDTLDPLPPSPKKKRAVGARARKLKTAPSVKPEPTINPEGGVPSISASNPPQKLRRGRSAAIKPDAPTVKAPVRKSTRNKK</sequence>
<evidence type="ECO:0000313" key="3">
    <source>
        <dbReference type="Proteomes" id="UP000736335"/>
    </source>
</evidence>
<reference evidence="2" key="2">
    <citation type="submission" date="2020-11" db="EMBL/GenBank/DDBJ databases">
        <authorList>
            <consortium name="DOE Joint Genome Institute"/>
            <person name="Kuo A."/>
            <person name="Miyauchi S."/>
            <person name="Kiss E."/>
            <person name="Drula E."/>
            <person name="Kohler A."/>
            <person name="Sanchez-Garcia M."/>
            <person name="Andreopoulos B."/>
            <person name="Barry K.W."/>
            <person name="Bonito G."/>
            <person name="Buee M."/>
            <person name="Carver A."/>
            <person name="Chen C."/>
            <person name="Cichocki N."/>
            <person name="Clum A."/>
            <person name="Culley D."/>
            <person name="Crous P.W."/>
            <person name="Fauchery L."/>
            <person name="Girlanda M."/>
            <person name="Hayes R."/>
            <person name="Keri Z."/>
            <person name="Labutti K."/>
            <person name="Lipzen A."/>
            <person name="Lombard V."/>
            <person name="Magnuson J."/>
            <person name="Maillard F."/>
            <person name="Morin E."/>
            <person name="Murat C."/>
            <person name="Nolan M."/>
            <person name="Ohm R."/>
            <person name="Pangilinan J."/>
            <person name="Pereira M."/>
            <person name="Perotto S."/>
            <person name="Peter M."/>
            <person name="Riley R."/>
            <person name="Sitrit Y."/>
            <person name="Stielow B."/>
            <person name="Szollosi G."/>
            <person name="Zifcakova L."/>
            <person name="Stursova M."/>
            <person name="Spatafora J.W."/>
            <person name="Tedersoo L."/>
            <person name="Vaario L.-M."/>
            <person name="Yamada A."/>
            <person name="Yan M."/>
            <person name="Wang P."/>
            <person name="Xu J."/>
            <person name="Bruns T."/>
            <person name="Baldrian P."/>
            <person name="Vilgalys R."/>
            <person name="Henrissat B."/>
            <person name="Grigoriev I.V."/>
            <person name="Hibbett D."/>
            <person name="Nagy L.G."/>
            <person name="Martin F.M."/>
        </authorList>
    </citation>
    <scope>NUCLEOTIDE SEQUENCE</scope>
    <source>
        <strain evidence="2">UH-Tt-Lm1</strain>
    </source>
</reference>
<feature type="compositionally biased region" description="Basic residues" evidence="1">
    <location>
        <begin position="42"/>
        <end position="58"/>
    </location>
</feature>
<organism evidence="2 3">
    <name type="scientific">Thelephora terrestris</name>
    <dbReference type="NCBI Taxonomy" id="56493"/>
    <lineage>
        <taxon>Eukaryota</taxon>
        <taxon>Fungi</taxon>
        <taxon>Dikarya</taxon>
        <taxon>Basidiomycota</taxon>
        <taxon>Agaricomycotina</taxon>
        <taxon>Agaricomycetes</taxon>
        <taxon>Thelephorales</taxon>
        <taxon>Thelephoraceae</taxon>
        <taxon>Thelephora</taxon>
    </lineage>
</organism>
<feature type="region of interest" description="Disordered" evidence="1">
    <location>
        <begin position="389"/>
        <end position="429"/>
    </location>
</feature>
<feature type="region of interest" description="Disordered" evidence="1">
    <location>
        <begin position="662"/>
        <end position="772"/>
    </location>
</feature>
<proteinExistence type="predicted"/>
<evidence type="ECO:0000256" key="1">
    <source>
        <dbReference type="SAM" id="MobiDB-lite"/>
    </source>
</evidence>
<dbReference type="OrthoDB" id="10462115at2759"/>
<gene>
    <name evidence="2" type="ORF">BJ322DRAFT_1114057</name>
</gene>
<feature type="region of interest" description="Disordered" evidence="1">
    <location>
        <begin position="219"/>
        <end position="278"/>
    </location>
</feature>
<feature type="compositionally biased region" description="Basic residues" evidence="1">
    <location>
        <begin position="702"/>
        <end position="716"/>
    </location>
</feature>
<feature type="compositionally biased region" description="Basic residues" evidence="1">
    <location>
        <begin position="763"/>
        <end position="772"/>
    </location>
</feature>
<feature type="region of interest" description="Disordered" evidence="1">
    <location>
        <begin position="1"/>
        <end position="101"/>
    </location>
</feature>
<keyword evidence="3" id="KW-1185">Reference proteome</keyword>
<dbReference type="EMBL" id="WIUZ02000022">
    <property type="protein sequence ID" value="KAF9778720.1"/>
    <property type="molecule type" value="Genomic_DNA"/>
</dbReference>
<name>A0A9P6H5V9_9AGAM</name>
<reference evidence="2" key="1">
    <citation type="journal article" date="2020" name="Nat. Commun.">
        <title>Large-scale genome sequencing of mycorrhizal fungi provides insights into the early evolution of symbiotic traits.</title>
        <authorList>
            <person name="Miyauchi S."/>
            <person name="Kiss E."/>
            <person name="Kuo A."/>
            <person name="Drula E."/>
            <person name="Kohler A."/>
            <person name="Sanchez-Garcia M."/>
            <person name="Morin E."/>
            <person name="Andreopoulos B."/>
            <person name="Barry K.W."/>
            <person name="Bonito G."/>
            <person name="Buee M."/>
            <person name="Carver A."/>
            <person name="Chen C."/>
            <person name="Cichocki N."/>
            <person name="Clum A."/>
            <person name="Culley D."/>
            <person name="Crous P.W."/>
            <person name="Fauchery L."/>
            <person name="Girlanda M."/>
            <person name="Hayes R.D."/>
            <person name="Keri Z."/>
            <person name="LaButti K."/>
            <person name="Lipzen A."/>
            <person name="Lombard V."/>
            <person name="Magnuson J."/>
            <person name="Maillard F."/>
            <person name="Murat C."/>
            <person name="Nolan M."/>
            <person name="Ohm R.A."/>
            <person name="Pangilinan J."/>
            <person name="Pereira M.F."/>
            <person name="Perotto S."/>
            <person name="Peter M."/>
            <person name="Pfister S."/>
            <person name="Riley R."/>
            <person name="Sitrit Y."/>
            <person name="Stielow J.B."/>
            <person name="Szollosi G."/>
            <person name="Zifcakova L."/>
            <person name="Stursova M."/>
            <person name="Spatafora J.W."/>
            <person name="Tedersoo L."/>
            <person name="Vaario L.M."/>
            <person name="Yamada A."/>
            <person name="Yan M."/>
            <person name="Wang P."/>
            <person name="Xu J."/>
            <person name="Bruns T."/>
            <person name="Baldrian P."/>
            <person name="Vilgalys R."/>
            <person name="Dunand C."/>
            <person name="Henrissat B."/>
            <person name="Grigoriev I.V."/>
            <person name="Hibbett D."/>
            <person name="Nagy L.G."/>
            <person name="Martin F.M."/>
        </authorList>
    </citation>
    <scope>NUCLEOTIDE SEQUENCE</scope>
    <source>
        <strain evidence="2">UH-Tt-Lm1</strain>
    </source>
</reference>
<protein>
    <submittedName>
        <fullName evidence="2">Uncharacterized protein</fullName>
    </submittedName>
</protein>